<sequence>MIASETLAAWLFDPARQLATGKSVIAFARKWQDHPLVRSLKQEIDALPVKTAAALVAAAGRFMGEEAEFESLLRDIIANSKADPFFRAPFRLVSNDIHSGLLLFDDPALSISLGVIGLDALAHKKLSEDGGSAISFTGQWTVIKFLKAGGATLSFWEAPAIDGDFVAEKGGSCRFVERRTIEDGEILVTDGRSQSYVIEHATSDIICAQALIGAESAPLALSYDWKSLEFAGASSTDEQACRSHMMVTLLRMMDRKDAVPVVRDALKDQHFYTRWQIMREFLALDAEAALPVLRDMAREDPHPEIRQAAQQTLARFFPDDVDEDQEIVACPA</sequence>
<dbReference type="Proteomes" id="UP001259572">
    <property type="component" value="Unassembled WGS sequence"/>
</dbReference>
<dbReference type="EMBL" id="JAVUPU010000009">
    <property type="protein sequence ID" value="MDT9600465.1"/>
    <property type="molecule type" value="Genomic_DNA"/>
</dbReference>
<dbReference type="Pfam" id="PF13646">
    <property type="entry name" value="HEAT_2"/>
    <property type="match status" value="1"/>
</dbReference>
<protein>
    <submittedName>
        <fullName evidence="1">HEAT repeat domain-containing protein</fullName>
    </submittedName>
</protein>
<dbReference type="InterPro" id="IPR016024">
    <property type="entry name" value="ARM-type_fold"/>
</dbReference>
<accession>A0ABU3QAN3</accession>
<name>A0ABU3QAN3_9SPHN</name>
<evidence type="ECO:0000313" key="1">
    <source>
        <dbReference type="EMBL" id="MDT9600465.1"/>
    </source>
</evidence>
<organism evidence="1 2">
    <name type="scientific">Sphingosinicella rhizophila</name>
    <dbReference type="NCBI Taxonomy" id="3050082"/>
    <lineage>
        <taxon>Bacteria</taxon>
        <taxon>Pseudomonadati</taxon>
        <taxon>Pseudomonadota</taxon>
        <taxon>Alphaproteobacteria</taxon>
        <taxon>Sphingomonadales</taxon>
        <taxon>Sphingosinicellaceae</taxon>
        <taxon>Sphingosinicella</taxon>
    </lineage>
</organism>
<dbReference type="SUPFAM" id="SSF48371">
    <property type="entry name" value="ARM repeat"/>
    <property type="match status" value="1"/>
</dbReference>
<proteinExistence type="predicted"/>
<dbReference type="Gene3D" id="1.25.10.10">
    <property type="entry name" value="Leucine-rich Repeat Variant"/>
    <property type="match status" value="1"/>
</dbReference>
<comment type="caution">
    <text evidence="1">The sequence shown here is derived from an EMBL/GenBank/DDBJ whole genome shotgun (WGS) entry which is preliminary data.</text>
</comment>
<keyword evidence="2" id="KW-1185">Reference proteome</keyword>
<dbReference type="RefSeq" id="WP_315727661.1">
    <property type="nucleotide sequence ID" value="NZ_JAVUPU010000009.1"/>
</dbReference>
<dbReference type="InterPro" id="IPR011989">
    <property type="entry name" value="ARM-like"/>
</dbReference>
<evidence type="ECO:0000313" key="2">
    <source>
        <dbReference type="Proteomes" id="UP001259572"/>
    </source>
</evidence>
<reference evidence="1 2" key="1">
    <citation type="submission" date="2023-05" db="EMBL/GenBank/DDBJ databases">
        <authorList>
            <person name="Guo Y."/>
        </authorList>
    </citation>
    <scope>NUCLEOTIDE SEQUENCE [LARGE SCALE GENOMIC DNA]</scope>
    <source>
        <strain evidence="1 2">GR2756</strain>
    </source>
</reference>
<gene>
    <name evidence="1" type="ORF">RQX22_16010</name>
</gene>